<keyword evidence="3" id="KW-1185">Reference proteome</keyword>
<evidence type="ECO:0000313" key="2">
    <source>
        <dbReference type="EMBL" id="GGB37830.1"/>
    </source>
</evidence>
<accession>A0A916TBZ6</accession>
<dbReference type="PANTHER" id="PTHR38436:SF1">
    <property type="entry name" value="ESTER CYCLASE"/>
    <property type="match status" value="1"/>
</dbReference>
<dbReference type="InterPro" id="IPR009959">
    <property type="entry name" value="Cyclase_SnoaL-like"/>
</dbReference>
<gene>
    <name evidence="2" type="ORF">GCM10011489_27000</name>
</gene>
<sequence length="163" mass="18338">MSDMGSGDRLDFDRTIHPDAINREAATEPSACRGRGPAAFWASAQWLRSAFPQVRHEVNHVVTESDLVVIHATMSGTHEGPFVLYGPDGEVRQAFAPTHKRFAVDQTHWFRMAQGLVVEHWASRDDMGMAEQLGWVPPSPMYLVRCARARRRAAAESRAQRDR</sequence>
<dbReference type="Proteomes" id="UP000621454">
    <property type="component" value="Unassembled WGS sequence"/>
</dbReference>
<evidence type="ECO:0000256" key="1">
    <source>
        <dbReference type="SAM" id="MobiDB-lite"/>
    </source>
</evidence>
<dbReference type="InterPro" id="IPR032710">
    <property type="entry name" value="NTF2-like_dom_sf"/>
</dbReference>
<proteinExistence type="predicted"/>
<dbReference type="AlphaFoldDB" id="A0A916TBZ6"/>
<dbReference type="Gene3D" id="3.10.450.50">
    <property type="match status" value="1"/>
</dbReference>
<organism evidence="2 3">
    <name type="scientific">Gordonia jinhuaensis</name>
    <dbReference type="NCBI Taxonomy" id="1517702"/>
    <lineage>
        <taxon>Bacteria</taxon>
        <taxon>Bacillati</taxon>
        <taxon>Actinomycetota</taxon>
        <taxon>Actinomycetes</taxon>
        <taxon>Mycobacteriales</taxon>
        <taxon>Gordoniaceae</taxon>
        <taxon>Gordonia</taxon>
    </lineage>
</organism>
<evidence type="ECO:0008006" key="4">
    <source>
        <dbReference type="Google" id="ProtNLM"/>
    </source>
</evidence>
<dbReference type="SUPFAM" id="SSF54427">
    <property type="entry name" value="NTF2-like"/>
    <property type="match status" value="1"/>
</dbReference>
<protein>
    <recommendedName>
        <fullName evidence="4">SnoaL-like polyketide cyclase</fullName>
    </recommendedName>
</protein>
<feature type="compositionally biased region" description="Basic and acidic residues" evidence="1">
    <location>
        <begin position="1"/>
        <end position="26"/>
    </location>
</feature>
<feature type="region of interest" description="Disordered" evidence="1">
    <location>
        <begin position="1"/>
        <end position="33"/>
    </location>
</feature>
<reference evidence="2" key="1">
    <citation type="journal article" date="2014" name="Int. J. Syst. Evol. Microbiol.">
        <title>Complete genome sequence of Corynebacterium casei LMG S-19264T (=DSM 44701T), isolated from a smear-ripened cheese.</title>
        <authorList>
            <consortium name="US DOE Joint Genome Institute (JGI-PGF)"/>
            <person name="Walter F."/>
            <person name="Albersmeier A."/>
            <person name="Kalinowski J."/>
            <person name="Ruckert C."/>
        </authorList>
    </citation>
    <scope>NUCLEOTIDE SEQUENCE</scope>
    <source>
        <strain evidence="2">CGMCC 1.12827</strain>
    </source>
</reference>
<dbReference type="Pfam" id="PF07366">
    <property type="entry name" value="SnoaL"/>
    <property type="match status" value="1"/>
</dbReference>
<evidence type="ECO:0000313" key="3">
    <source>
        <dbReference type="Proteomes" id="UP000621454"/>
    </source>
</evidence>
<dbReference type="PANTHER" id="PTHR38436">
    <property type="entry name" value="POLYKETIDE CYCLASE SNOAL-LIKE DOMAIN"/>
    <property type="match status" value="1"/>
</dbReference>
<comment type="caution">
    <text evidence="2">The sequence shown here is derived from an EMBL/GenBank/DDBJ whole genome shotgun (WGS) entry which is preliminary data.</text>
</comment>
<name>A0A916TBZ6_9ACTN</name>
<dbReference type="EMBL" id="BMGC01000020">
    <property type="protein sequence ID" value="GGB37830.1"/>
    <property type="molecule type" value="Genomic_DNA"/>
</dbReference>
<reference evidence="2" key="2">
    <citation type="submission" date="2020-09" db="EMBL/GenBank/DDBJ databases">
        <authorList>
            <person name="Sun Q."/>
            <person name="Zhou Y."/>
        </authorList>
    </citation>
    <scope>NUCLEOTIDE SEQUENCE</scope>
    <source>
        <strain evidence="2">CGMCC 1.12827</strain>
    </source>
</reference>
<dbReference type="GO" id="GO:0030638">
    <property type="term" value="P:polyketide metabolic process"/>
    <property type="evidence" value="ECO:0007669"/>
    <property type="project" value="InterPro"/>
</dbReference>